<dbReference type="Pfam" id="PF00144">
    <property type="entry name" value="Beta-lactamase"/>
    <property type="match status" value="1"/>
</dbReference>
<feature type="non-terminal residue" evidence="2">
    <location>
        <position position="457"/>
    </location>
</feature>
<dbReference type="EMBL" id="HACA01001510">
    <property type="protein sequence ID" value="CDW18871.1"/>
    <property type="molecule type" value="Transcribed_RNA"/>
</dbReference>
<organism evidence="2">
    <name type="scientific">Lepeophtheirus salmonis</name>
    <name type="common">Salmon louse</name>
    <name type="synonym">Caligus salmonis</name>
    <dbReference type="NCBI Taxonomy" id="72036"/>
    <lineage>
        <taxon>Eukaryota</taxon>
        <taxon>Metazoa</taxon>
        <taxon>Ecdysozoa</taxon>
        <taxon>Arthropoda</taxon>
        <taxon>Crustacea</taxon>
        <taxon>Multicrustacea</taxon>
        <taxon>Hexanauplia</taxon>
        <taxon>Copepoda</taxon>
        <taxon>Siphonostomatoida</taxon>
        <taxon>Caligidae</taxon>
        <taxon>Lepeophtheirus</taxon>
    </lineage>
</organism>
<dbReference type="PANTHER" id="PTHR46520:SF1">
    <property type="entry name" value="SERINE BETA-LACTAMASE-LIKE PROTEIN LACTB, MITOCHONDRIAL"/>
    <property type="match status" value="1"/>
</dbReference>
<name>A0A0K2T073_LEPSM</name>
<proteinExistence type="predicted"/>
<sequence>MINFISKSRLATTAGIVGMFFFHENNRREILADSFLETKLKGSISSKKIEDTKKLMGKCKHACRSVMHENGLPGLFIAVHKDGKLIWEQGMGYSDVENHVVASSNSVLRIASISKSLTSILVGKFIDEGKLHLEDKVSDYIPDYPYPQISIRQLLSHTSGIRHYEKKKNEIDKQDKLKNNKEDEEESDIKEFLLNKKFKTVSESLELFKNDELLCEPGEKYSYTTHGFTLLSAIIEEAEKKHLKKLKKDEQQKNVKFATLMKRMFKDLGLKNTYLDENDPIIYNRTRFYVRDKNHKLKNSPHVDNSYKWAGGGFLSSVRDLCKFGDIVLYSFQHEDGYITQSTANKLWSGVVKTNPDRSQNEYGLGWAVTPEHEVCKMCRKDYFSVEHTGGAVGASSILFIRPFKNSSDSRDKKGEGINGMVIAIITNMENVGLRELAREIAQLFEDNQDVVYEEKP</sequence>
<dbReference type="InterPro" id="IPR012338">
    <property type="entry name" value="Beta-lactam/transpept-like"/>
</dbReference>
<dbReference type="OrthoDB" id="5946976at2759"/>
<dbReference type="GO" id="GO:0019216">
    <property type="term" value="P:regulation of lipid metabolic process"/>
    <property type="evidence" value="ECO:0007669"/>
    <property type="project" value="TreeGrafter"/>
</dbReference>
<dbReference type="GO" id="GO:0005739">
    <property type="term" value="C:mitochondrion"/>
    <property type="evidence" value="ECO:0007669"/>
    <property type="project" value="TreeGrafter"/>
</dbReference>
<dbReference type="GO" id="GO:0006508">
    <property type="term" value="P:proteolysis"/>
    <property type="evidence" value="ECO:0007669"/>
    <property type="project" value="TreeGrafter"/>
</dbReference>
<reference evidence="2" key="1">
    <citation type="submission" date="2014-05" db="EMBL/GenBank/DDBJ databases">
        <authorList>
            <person name="Chronopoulou M."/>
        </authorList>
    </citation>
    <scope>NUCLEOTIDE SEQUENCE</scope>
    <source>
        <tissue evidence="2">Whole organism</tissue>
    </source>
</reference>
<dbReference type="Gene3D" id="3.40.710.10">
    <property type="entry name" value="DD-peptidase/beta-lactamase superfamily"/>
    <property type="match status" value="1"/>
</dbReference>
<evidence type="ECO:0000313" key="2">
    <source>
        <dbReference type="EMBL" id="CDW18871.1"/>
    </source>
</evidence>
<dbReference type="PANTHER" id="PTHR46520">
    <property type="entry name" value="SERINE BETA-LACTAMASE-LIKE PROTEIN LACTB, MITOCHONDRIAL"/>
    <property type="match status" value="1"/>
</dbReference>
<protein>
    <submittedName>
        <fullName evidence="2">Lactamase, beta [Xenopus (Silurana) tropicalis]</fullName>
    </submittedName>
</protein>
<accession>A0A0K2T073</accession>
<feature type="domain" description="Beta-lactamase-related" evidence="1">
    <location>
        <begin position="65"/>
        <end position="431"/>
    </location>
</feature>
<dbReference type="GO" id="GO:0008233">
    <property type="term" value="F:peptidase activity"/>
    <property type="evidence" value="ECO:0007669"/>
    <property type="project" value="TreeGrafter"/>
</dbReference>
<dbReference type="InterPro" id="IPR001466">
    <property type="entry name" value="Beta-lactam-related"/>
</dbReference>
<dbReference type="AlphaFoldDB" id="A0A0K2T073"/>
<gene>
    <name evidence="2" type="primary">lactb</name>
</gene>
<dbReference type="SUPFAM" id="SSF56601">
    <property type="entry name" value="beta-lactamase/transpeptidase-like"/>
    <property type="match status" value="1"/>
</dbReference>
<evidence type="ECO:0000259" key="1">
    <source>
        <dbReference type="Pfam" id="PF00144"/>
    </source>
</evidence>
<dbReference type="InterPro" id="IPR052794">
    <property type="entry name" value="Mito_Ser_Protease_LACTB"/>
</dbReference>